<feature type="region of interest" description="Disordered" evidence="1">
    <location>
        <begin position="1"/>
        <end position="79"/>
    </location>
</feature>
<evidence type="ECO:0000256" key="1">
    <source>
        <dbReference type="SAM" id="MobiDB-lite"/>
    </source>
</evidence>
<dbReference type="AlphaFoldDB" id="A0A8B9DIK5"/>
<reference evidence="2" key="2">
    <citation type="submission" date="2025-09" db="UniProtKB">
        <authorList>
            <consortium name="Ensembl"/>
        </authorList>
    </citation>
    <scope>IDENTIFICATION</scope>
</reference>
<keyword evidence="3" id="KW-1185">Reference proteome</keyword>
<name>A0A8B9DIK5_ANSCY</name>
<evidence type="ECO:0000313" key="3">
    <source>
        <dbReference type="Proteomes" id="UP000694521"/>
    </source>
</evidence>
<proteinExistence type="predicted"/>
<sequence>KRDWQRGRGWGWGQGAGVDAVGTGPRADVPLPEHRAAAEGTGRAAGDGEGAGQGEEAVHPPPAQQRGGQGQGSRRGGTVRRGWGLQREWWGHAGGHTVPVIPRLRKSDRRIFHTKASLQKLSAKVGSAGTLAEYSRQLAGVQNEYVLTLVSANAHLDHYYLAVLGAGSLGMGLGCPPPHCGHLIP</sequence>
<protein>
    <submittedName>
        <fullName evidence="2">FCH and double SH3 domains 1</fullName>
    </submittedName>
</protein>
<accession>A0A8B9DIK5</accession>
<evidence type="ECO:0000313" key="2">
    <source>
        <dbReference type="Ensembl" id="ENSACDP00005007789.1"/>
    </source>
</evidence>
<dbReference type="Ensembl" id="ENSACDT00005009398.1">
    <property type="protein sequence ID" value="ENSACDP00005007789.1"/>
    <property type="gene ID" value="ENSACDG00005005698.1"/>
</dbReference>
<organism evidence="2 3">
    <name type="scientific">Anser cygnoides</name>
    <name type="common">Swan goose</name>
    <dbReference type="NCBI Taxonomy" id="8845"/>
    <lineage>
        <taxon>Eukaryota</taxon>
        <taxon>Metazoa</taxon>
        <taxon>Chordata</taxon>
        <taxon>Craniata</taxon>
        <taxon>Vertebrata</taxon>
        <taxon>Euteleostomi</taxon>
        <taxon>Archelosauria</taxon>
        <taxon>Archosauria</taxon>
        <taxon>Dinosauria</taxon>
        <taxon>Saurischia</taxon>
        <taxon>Theropoda</taxon>
        <taxon>Coelurosauria</taxon>
        <taxon>Aves</taxon>
        <taxon>Neognathae</taxon>
        <taxon>Galloanserae</taxon>
        <taxon>Anseriformes</taxon>
        <taxon>Anatidae</taxon>
        <taxon>Anserinae</taxon>
        <taxon>Anser</taxon>
    </lineage>
</organism>
<dbReference type="Proteomes" id="UP000694521">
    <property type="component" value="Unplaced"/>
</dbReference>
<feature type="compositionally biased region" description="Gly residues" evidence="1">
    <location>
        <begin position="43"/>
        <end position="53"/>
    </location>
</feature>
<gene>
    <name evidence="2" type="primary">FCHSD1</name>
</gene>
<reference evidence="2" key="1">
    <citation type="submission" date="2025-08" db="UniProtKB">
        <authorList>
            <consortium name="Ensembl"/>
        </authorList>
    </citation>
    <scope>IDENTIFICATION</scope>
</reference>